<feature type="transmembrane region" description="Helical" evidence="6">
    <location>
        <begin position="405"/>
        <end position="425"/>
    </location>
</feature>
<evidence type="ECO:0000256" key="4">
    <source>
        <dbReference type="ARBA" id="ARBA00022989"/>
    </source>
</evidence>
<evidence type="ECO:0000313" key="8">
    <source>
        <dbReference type="EnsemblProtists" id="EOD36404"/>
    </source>
</evidence>
<evidence type="ECO:0000256" key="5">
    <source>
        <dbReference type="ARBA" id="ARBA00023136"/>
    </source>
</evidence>
<dbReference type="GO" id="GO:0022857">
    <property type="term" value="F:transmembrane transporter activity"/>
    <property type="evidence" value="ECO:0007669"/>
    <property type="project" value="InterPro"/>
</dbReference>
<dbReference type="GO" id="GO:0016020">
    <property type="term" value="C:membrane"/>
    <property type="evidence" value="ECO:0007669"/>
    <property type="project" value="UniProtKB-SubCell"/>
</dbReference>
<feature type="transmembrane region" description="Helical" evidence="6">
    <location>
        <begin position="72"/>
        <end position="89"/>
    </location>
</feature>
<protein>
    <recommendedName>
        <fullName evidence="7">Major facilitator superfamily (MFS) profile domain-containing protein</fullName>
    </recommendedName>
</protein>
<accession>A0A0D3KKW9</accession>
<evidence type="ECO:0000259" key="7">
    <source>
        <dbReference type="PROSITE" id="PS50850"/>
    </source>
</evidence>
<keyword evidence="3 6" id="KW-0812">Transmembrane</keyword>
<feature type="transmembrane region" description="Helical" evidence="6">
    <location>
        <begin position="311"/>
        <end position="328"/>
    </location>
</feature>
<proteinExistence type="predicted"/>
<dbReference type="eggNOG" id="KOG2533">
    <property type="taxonomic scope" value="Eukaryota"/>
</dbReference>
<evidence type="ECO:0000256" key="3">
    <source>
        <dbReference type="ARBA" id="ARBA00022692"/>
    </source>
</evidence>
<feature type="domain" description="Major facilitator superfamily (MFS) profile" evidence="7">
    <location>
        <begin position="39"/>
        <end position="470"/>
    </location>
</feature>
<name>A0A0D3KKW9_EMIH1</name>
<organism evidence="8 9">
    <name type="scientific">Emiliania huxleyi (strain CCMP1516)</name>
    <dbReference type="NCBI Taxonomy" id="280463"/>
    <lineage>
        <taxon>Eukaryota</taxon>
        <taxon>Haptista</taxon>
        <taxon>Haptophyta</taxon>
        <taxon>Prymnesiophyceae</taxon>
        <taxon>Isochrysidales</taxon>
        <taxon>Noelaerhabdaceae</taxon>
        <taxon>Emiliania</taxon>
    </lineage>
</organism>
<dbReference type="InterPro" id="IPR036259">
    <property type="entry name" value="MFS_trans_sf"/>
</dbReference>
<dbReference type="PROSITE" id="PS50850">
    <property type="entry name" value="MFS"/>
    <property type="match status" value="1"/>
</dbReference>
<keyword evidence="5 6" id="KW-0472">Membrane</keyword>
<evidence type="ECO:0000256" key="1">
    <source>
        <dbReference type="ARBA" id="ARBA00004141"/>
    </source>
</evidence>
<reference evidence="9" key="1">
    <citation type="journal article" date="2013" name="Nature">
        <title>Pan genome of the phytoplankton Emiliania underpins its global distribution.</title>
        <authorList>
            <person name="Read B.A."/>
            <person name="Kegel J."/>
            <person name="Klute M.J."/>
            <person name="Kuo A."/>
            <person name="Lefebvre S.C."/>
            <person name="Maumus F."/>
            <person name="Mayer C."/>
            <person name="Miller J."/>
            <person name="Monier A."/>
            <person name="Salamov A."/>
            <person name="Young J."/>
            <person name="Aguilar M."/>
            <person name="Claverie J.M."/>
            <person name="Frickenhaus S."/>
            <person name="Gonzalez K."/>
            <person name="Herman E.K."/>
            <person name="Lin Y.C."/>
            <person name="Napier J."/>
            <person name="Ogata H."/>
            <person name="Sarno A.F."/>
            <person name="Shmutz J."/>
            <person name="Schroeder D."/>
            <person name="de Vargas C."/>
            <person name="Verret F."/>
            <person name="von Dassow P."/>
            <person name="Valentin K."/>
            <person name="Van de Peer Y."/>
            <person name="Wheeler G."/>
            <person name="Dacks J.B."/>
            <person name="Delwiche C.F."/>
            <person name="Dyhrman S.T."/>
            <person name="Glockner G."/>
            <person name="John U."/>
            <person name="Richards T."/>
            <person name="Worden A.Z."/>
            <person name="Zhang X."/>
            <person name="Grigoriev I.V."/>
            <person name="Allen A.E."/>
            <person name="Bidle K."/>
            <person name="Borodovsky M."/>
            <person name="Bowler C."/>
            <person name="Brownlee C."/>
            <person name="Cock J.M."/>
            <person name="Elias M."/>
            <person name="Gladyshev V.N."/>
            <person name="Groth M."/>
            <person name="Guda C."/>
            <person name="Hadaegh A."/>
            <person name="Iglesias-Rodriguez M.D."/>
            <person name="Jenkins J."/>
            <person name="Jones B.M."/>
            <person name="Lawson T."/>
            <person name="Leese F."/>
            <person name="Lindquist E."/>
            <person name="Lobanov A."/>
            <person name="Lomsadze A."/>
            <person name="Malik S.B."/>
            <person name="Marsh M.E."/>
            <person name="Mackinder L."/>
            <person name="Mock T."/>
            <person name="Mueller-Roeber B."/>
            <person name="Pagarete A."/>
            <person name="Parker M."/>
            <person name="Probert I."/>
            <person name="Quesneville H."/>
            <person name="Raines C."/>
            <person name="Rensing S.A."/>
            <person name="Riano-Pachon D.M."/>
            <person name="Richier S."/>
            <person name="Rokitta S."/>
            <person name="Shiraiwa Y."/>
            <person name="Soanes D.M."/>
            <person name="van der Giezen M."/>
            <person name="Wahlund T.M."/>
            <person name="Williams B."/>
            <person name="Wilson W."/>
            <person name="Wolfe G."/>
            <person name="Wurch L.L."/>
        </authorList>
    </citation>
    <scope>NUCLEOTIDE SEQUENCE</scope>
</reference>
<dbReference type="InterPro" id="IPR011701">
    <property type="entry name" value="MFS"/>
</dbReference>
<keyword evidence="2" id="KW-0813">Transport</keyword>
<dbReference type="GeneID" id="17281675"/>
<keyword evidence="9" id="KW-1185">Reference proteome</keyword>
<dbReference type="PaxDb" id="2903-EOD36404"/>
<dbReference type="OMA" id="GFTTMMQ"/>
<comment type="subcellular location">
    <subcellularLocation>
        <location evidence="1">Membrane</location>
        <topology evidence="1">Multi-pass membrane protein</topology>
    </subcellularLocation>
</comment>
<keyword evidence="4 6" id="KW-1133">Transmembrane helix</keyword>
<dbReference type="PANTHER" id="PTHR43791:SF36">
    <property type="entry name" value="TRANSPORTER, PUTATIVE (AFU_ORTHOLOGUE AFUA_6G08340)-RELATED"/>
    <property type="match status" value="1"/>
</dbReference>
<feature type="transmembrane region" description="Helical" evidence="6">
    <location>
        <begin position="126"/>
        <end position="151"/>
    </location>
</feature>
<sequence>MADEELAALRESSALHPACEEAASDEEHDEIFRHLWWRVVPVLWLGYVLNIVDRTNLGFAALQMQQDLALTAQSFGVASGFFYLSYGLMQVPSNHLASRIGPVRVLAVSTISWGAVSAATSLVGDAAALCALRFLLGLAESAFYPGCLFLLSRWFPPQSLGRAVALFATATSAGGLLSTAGSGLLMQLTDGVRGVRGWRWLLLLEGLPAIALGACTPLLLAESPEATSWLRGWPPRRRDALLAAVGRGRRSAAPPPPLKRSLRTTLRERRTWMFAVQYVGCSMMLNVSRFFLPTQLREALPAGTSPAQVGWLLAVPAVAKVAAMPLVARYTDAGGHARRLAAVVRLLGAGAGLLLLAATAMVVSSGPPSLGLVSLVAAADVAVQTAVPVFWALHMGGLPAPLAPASIAVVNSVGNLGGFLGPSLVGTVHDATAGEKCGGQCPWGWGLLAVGLAFATITAAVSLGPAGQYREPQL</sequence>
<dbReference type="PANTHER" id="PTHR43791">
    <property type="entry name" value="PERMEASE-RELATED"/>
    <property type="match status" value="1"/>
</dbReference>
<dbReference type="SUPFAM" id="SSF103473">
    <property type="entry name" value="MFS general substrate transporter"/>
    <property type="match status" value="1"/>
</dbReference>
<feature type="transmembrane region" description="Helical" evidence="6">
    <location>
        <begin position="198"/>
        <end position="221"/>
    </location>
</feature>
<evidence type="ECO:0000256" key="6">
    <source>
        <dbReference type="SAM" id="Phobius"/>
    </source>
</evidence>
<feature type="transmembrane region" description="Helical" evidence="6">
    <location>
        <begin position="340"/>
        <end position="363"/>
    </location>
</feature>
<dbReference type="Proteomes" id="UP000013827">
    <property type="component" value="Unassembled WGS sequence"/>
</dbReference>
<feature type="transmembrane region" description="Helical" evidence="6">
    <location>
        <begin position="369"/>
        <end position="393"/>
    </location>
</feature>
<dbReference type="STRING" id="2903.R1FSE3"/>
<dbReference type="HOGENOM" id="CLU_001265_0_0_1"/>
<dbReference type="Pfam" id="PF07690">
    <property type="entry name" value="MFS_1"/>
    <property type="match status" value="1"/>
</dbReference>
<dbReference type="Gene3D" id="1.20.1250.20">
    <property type="entry name" value="MFS general substrate transporter like domains"/>
    <property type="match status" value="2"/>
</dbReference>
<feature type="transmembrane region" description="Helical" evidence="6">
    <location>
        <begin position="163"/>
        <end position="186"/>
    </location>
</feature>
<evidence type="ECO:0000256" key="2">
    <source>
        <dbReference type="ARBA" id="ARBA00022448"/>
    </source>
</evidence>
<dbReference type="RefSeq" id="XP_005788833.1">
    <property type="nucleotide sequence ID" value="XM_005788776.1"/>
</dbReference>
<reference evidence="8" key="2">
    <citation type="submission" date="2024-10" db="UniProtKB">
        <authorList>
            <consortium name="EnsemblProtists"/>
        </authorList>
    </citation>
    <scope>IDENTIFICATION</scope>
</reference>
<evidence type="ECO:0000313" key="9">
    <source>
        <dbReference type="Proteomes" id="UP000013827"/>
    </source>
</evidence>
<dbReference type="KEGG" id="ehx:EMIHUDRAFT_110254"/>
<feature type="transmembrane region" description="Helical" evidence="6">
    <location>
        <begin position="445"/>
        <end position="466"/>
    </location>
</feature>
<feature type="transmembrane region" description="Helical" evidence="6">
    <location>
        <begin position="272"/>
        <end position="291"/>
    </location>
</feature>
<dbReference type="InterPro" id="IPR020846">
    <property type="entry name" value="MFS_dom"/>
</dbReference>
<dbReference type="EnsemblProtists" id="EOD36404">
    <property type="protein sequence ID" value="EOD36404"/>
    <property type="gene ID" value="EMIHUDRAFT_110254"/>
</dbReference>
<dbReference type="AlphaFoldDB" id="A0A0D3KKW9"/>
<feature type="transmembrane region" description="Helical" evidence="6">
    <location>
        <begin position="101"/>
        <end position="120"/>
    </location>
</feature>